<gene>
    <name evidence="2" type="ORF">PDE001_LOCUS485</name>
</gene>
<feature type="region of interest" description="Disordered" evidence="1">
    <location>
        <begin position="157"/>
        <end position="233"/>
    </location>
</feature>
<sequence length="233" mass="25471">MLSPNWALRRANPRNRRVKCKAVEERIEELQASRQQKYVYTTPAHTVPSFASCVTVTHLDQALAALTGGPVDLLPAIENECWSQLNHQKDLRKAQELHAEDVVPNMRNRTKLDGLSFGASSDKRHRGSSNPLATLEDVAVDIGGAKLRRPRQAILEQRHGVQLQDHGGEGDGVRSKTAAPTPTVSEPHVAVQSAGTGAESSASVADERQRHEPAQGAPQSHEITIHRSIYAEI</sequence>
<dbReference type="AlphaFoldDB" id="A0AAV0T0Y7"/>
<evidence type="ECO:0000256" key="1">
    <source>
        <dbReference type="SAM" id="MobiDB-lite"/>
    </source>
</evidence>
<evidence type="ECO:0000313" key="3">
    <source>
        <dbReference type="Proteomes" id="UP001162029"/>
    </source>
</evidence>
<protein>
    <submittedName>
        <fullName evidence="2">Uncharacterized protein</fullName>
    </submittedName>
</protein>
<feature type="compositionally biased region" description="Polar residues" evidence="1">
    <location>
        <begin position="193"/>
        <end position="203"/>
    </location>
</feature>
<dbReference type="EMBL" id="CANTFM010000079">
    <property type="protein sequence ID" value="CAI5710694.1"/>
    <property type="molecule type" value="Genomic_DNA"/>
</dbReference>
<name>A0AAV0T0Y7_9STRA</name>
<evidence type="ECO:0000313" key="2">
    <source>
        <dbReference type="EMBL" id="CAI5710694.1"/>
    </source>
</evidence>
<proteinExistence type="predicted"/>
<keyword evidence="3" id="KW-1185">Reference proteome</keyword>
<reference evidence="2" key="1">
    <citation type="submission" date="2022-12" db="EMBL/GenBank/DDBJ databases">
        <authorList>
            <person name="Webb A."/>
        </authorList>
    </citation>
    <scope>NUCLEOTIDE SEQUENCE</scope>
    <source>
        <strain evidence="2">Pd1</strain>
    </source>
</reference>
<dbReference type="Proteomes" id="UP001162029">
    <property type="component" value="Unassembled WGS sequence"/>
</dbReference>
<organism evidence="2 3">
    <name type="scientific">Peronospora destructor</name>
    <dbReference type="NCBI Taxonomy" id="86335"/>
    <lineage>
        <taxon>Eukaryota</taxon>
        <taxon>Sar</taxon>
        <taxon>Stramenopiles</taxon>
        <taxon>Oomycota</taxon>
        <taxon>Peronosporomycetes</taxon>
        <taxon>Peronosporales</taxon>
        <taxon>Peronosporaceae</taxon>
        <taxon>Peronospora</taxon>
    </lineage>
</organism>
<accession>A0AAV0T0Y7</accession>
<comment type="caution">
    <text evidence="2">The sequence shown here is derived from an EMBL/GenBank/DDBJ whole genome shotgun (WGS) entry which is preliminary data.</text>
</comment>